<comment type="catalytic activity">
    <reaction evidence="4 5">
        <text>[protein]-L-glutamate 5-O-methyl ester + H2O = L-glutamyl-[protein] + methanol + H(+)</text>
        <dbReference type="Rhea" id="RHEA:23236"/>
        <dbReference type="Rhea" id="RHEA-COMP:10208"/>
        <dbReference type="Rhea" id="RHEA-COMP:10311"/>
        <dbReference type="ChEBI" id="CHEBI:15377"/>
        <dbReference type="ChEBI" id="CHEBI:15378"/>
        <dbReference type="ChEBI" id="CHEBI:17790"/>
        <dbReference type="ChEBI" id="CHEBI:29973"/>
        <dbReference type="ChEBI" id="CHEBI:82795"/>
        <dbReference type="EC" id="3.1.1.61"/>
    </reaction>
</comment>
<comment type="PTM">
    <text evidence="5">Phosphorylated by CheA. Phosphorylation of the N-terminal regulatory domain activates the methylesterase activity.</text>
</comment>
<feature type="region of interest" description="Disordered" evidence="8">
    <location>
        <begin position="145"/>
        <end position="168"/>
    </location>
</feature>
<dbReference type="InterPro" id="IPR008248">
    <property type="entry name" value="CheB-like"/>
</dbReference>
<dbReference type="InterPro" id="IPR035909">
    <property type="entry name" value="CheB_C"/>
</dbReference>
<dbReference type="EC" id="3.1.1.61" evidence="5"/>
<dbReference type="Proteomes" id="UP000800981">
    <property type="component" value="Unassembled WGS sequence"/>
</dbReference>
<comment type="function">
    <text evidence="5">Involved in chemotaxis. Part of a chemotaxis signal transduction system that modulates chemotaxis in response to various stimuli. Catalyzes the demethylation of specific methylglutamate residues introduced into the chemoreceptors (methyl-accepting chemotaxis proteins or MCP) by CheR. Also mediates the irreversible deamidation of specific glutamine residues to glutamic acid.</text>
</comment>
<dbReference type="PIRSF" id="PIRSF000876">
    <property type="entry name" value="RR_chemtxs_CheB"/>
    <property type="match status" value="1"/>
</dbReference>
<dbReference type="PROSITE" id="PS50122">
    <property type="entry name" value="CHEB"/>
    <property type="match status" value="1"/>
</dbReference>
<dbReference type="CDD" id="cd17541">
    <property type="entry name" value="REC_CheB-like"/>
    <property type="match status" value="1"/>
</dbReference>
<keyword evidence="11" id="KW-0808">Transferase</keyword>
<dbReference type="Pfam" id="PF01339">
    <property type="entry name" value="CheB_methylest"/>
    <property type="match status" value="1"/>
</dbReference>
<evidence type="ECO:0000256" key="1">
    <source>
        <dbReference type="ARBA" id="ARBA00022490"/>
    </source>
</evidence>
<dbReference type="EC" id="3.5.1.44" evidence="5"/>
<keyword evidence="2 5" id="KW-0145">Chemotaxis</keyword>
<dbReference type="InterPro" id="IPR001789">
    <property type="entry name" value="Sig_transdc_resp-reg_receiver"/>
</dbReference>
<evidence type="ECO:0000256" key="7">
    <source>
        <dbReference type="PROSITE-ProRule" id="PRU00169"/>
    </source>
</evidence>
<comment type="domain">
    <text evidence="5">Contains a C-terminal catalytic domain, and an N-terminal region which modulates catalytic activity.</text>
</comment>
<dbReference type="SMART" id="SM00448">
    <property type="entry name" value="REC"/>
    <property type="match status" value="1"/>
</dbReference>
<proteinExistence type="inferred from homology"/>
<comment type="caution">
    <text evidence="11">The sequence shown here is derived from an EMBL/GenBank/DDBJ whole genome shotgun (WGS) entry which is preliminary data.</text>
</comment>
<keyword evidence="5 7" id="KW-0597">Phosphoprotein</keyword>
<keyword evidence="12" id="KW-1185">Reference proteome</keyword>
<accession>A0ABX0H046</accession>
<dbReference type="NCBIfam" id="NF001965">
    <property type="entry name" value="PRK00742.1"/>
    <property type="match status" value="1"/>
</dbReference>
<keyword evidence="1 5" id="KW-0963">Cytoplasm</keyword>
<evidence type="ECO:0000256" key="2">
    <source>
        <dbReference type="ARBA" id="ARBA00022500"/>
    </source>
</evidence>
<dbReference type="InterPro" id="IPR000673">
    <property type="entry name" value="Sig_transdc_resp-reg_Me-estase"/>
</dbReference>
<feature type="active site" evidence="5 6">
    <location>
        <position position="183"/>
    </location>
</feature>
<dbReference type="RefSeq" id="WP_166283566.1">
    <property type="nucleotide sequence ID" value="NZ_JAANNP010000022.1"/>
</dbReference>
<evidence type="ECO:0000313" key="12">
    <source>
        <dbReference type="Proteomes" id="UP000800981"/>
    </source>
</evidence>
<dbReference type="EMBL" id="JAANNP010000022">
    <property type="protein sequence ID" value="NHC15286.1"/>
    <property type="molecule type" value="Genomic_DNA"/>
</dbReference>
<feature type="domain" description="CheB-type methylesterase" evidence="10">
    <location>
        <begin position="177"/>
        <end position="362"/>
    </location>
</feature>
<comment type="similarity">
    <text evidence="5">Belongs to the CheB family.</text>
</comment>
<feature type="modified residue" description="4-aspartylphosphate" evidence="5 7">
    <location>
        <position position="56"/>
    </location>
</feature>
<keyword evidence="3 5" id="KW-0378">Hydrolase</keyword>
<reference evidence="11 12" key="1">
    <citation type="submission" date="2020-03" db="EMBL/GenBank/DDBJ databases">
        <title>Two novel Motilibacter sp.</title>
        <authorList>
            <person name="Liu S."/>
        </authorList>
    </citation>
    <scope>NUCLEOTIDE SEQUENCE [LARGE SCALE GENOMIC DNA]</scope>
    <source>
        <strain evidence="11 12">E257</strain>
    </source>
</reference>
<name>A0ABX0H046_9ACTN</name>
<evidence type="ECO:0000256" key="6">
    <source>
        <dbReference type="PROSITE-ProRule" id="PRU00050"/>
    </source>
</evidence>
<sequence>MTAATKVLVVDDSALMRKALKTMLLDAEGFDVHLARNGEDALEQLPRVRPDVVTLDINMPVMDGLTCLAEIMRTSPCPVVMVSSLTERGALVTLEALELGAVDYVEKPGGTVSLNMRDAAEELVDKVRRAARARTRTGGLAARLRRAREESFATAPAPRSGTARSAGAGSARGEVDLLVLGASTGGPALLSDLLAQLPAGCTAPVLVAQHMPQSFTGPLARRIDASCPLPVQEVTGLTPVRPGHVYVARGDADMVVARRAEGLVVRPAPAGPSYRWHPSVDRLVQSAMEVIDPRRVVGVLLTGMGDDGAEQMAELHSRGGRTIAESEESAVVWGMPGQLVARGGATRVLHSDDIPAQLAAWL</sequence>
<evidence type="ECO:0000313" key="11">
    <source>
        <dbReference type="EMBL" id="NHC15286.1"/>
    </source>
</evidence>
<feature type="domain" description="Response regulatory" evidence="9">
    <location>
        <begin position="6"/>
        <end position="122"/>
    </location>
</feature>
<dbReference type="GO" id="GO:0032259">
    <property type="term" value="P:methylation"/>
    <property type="evidence" value="ECO:0007669"/>
    <property type="project" value="UniProtKB-KW"/>
</dbReference>
<dbReference type="SUPFAM" id="SSF52738">
    <property type="entry name" value="Methylesterase CheB, C-terminal domain"/>
    <property type="match status" value="1"/>
</dbReference>
<evidence type="ECO:0000256" key="5">
    <source>
        <dbReference type="HAMAP-Rule" id="MF_00099"/>
    </source>
</evidence>
<feature type="compositionally biased region" description="Low complexity" evidence="8">
    <location>
        <begin position="159"/>
        <end position="168"/>
    </location>
</feature>
<feature type="active site" evidence="5 6">
    <location>
        <position position="307"/>
    </location>
</feature>
<feature type="active site" evidence="5 6">
    <location>
        <position position="210"/>
    </location>
</feature>
<evidence type="ECO:0000256" key="4">
    <source>
        <dbReference type="ARBA" id="ARBA00048267"/>
    </source>
</evidence>
<evidence type="ECO:0000256" key="8">
    <source>
        <dbReference type="SAM" id="MobiDB-lite"/>
    </source>
</evidence>
<dbReference type="GO" id="GO:0008984">
    <property type="term" value="F:protein-glutamate methylesterase activity"/>
    <property type="evidence" value="ECO:0007669"/>
    <property type="project" value="UniProtKB-EC"/>
</dbReference>
<dbReference type="Pfam" id="PF00072">
    <property type="entry name" value="Response_reg"/>
    <property type="match status" value="1"/>
</dbReference>
<dbReference type="SUPFAM" id="SSF52172">
    <property type="entry name" value="CheY-like"/>
    <property type="match status" value="1"/>
</dbReference>
<gene>
    <name evidence="5 11" type="primary">cheB</name>
    <name evidence="11" type="ORF">G9H71_16005</name>
</gene>
<comment type="catalytic activity">
    <reaction evidence="5">
        <text>L-glutaminyl-[protein] + H2O = L-glutamyl-[protein] + NH4(+)</text>
        <dbReference type="Rhea" id="RHEA:16441"/>
        <dbReference type="Rhea" id="RHEA-COMP:10207"/>
        <dbReference type="Rhea" id="RHEA-COMP:10208"/>
        <dbReference type="ChEBI" id="CHEBI:15377"/>
        <dbReference type="ChEBI" id="CHEBI:28938"/>
        <dbReference type="ChEBI" id="CHEBI:29973"/>
        <dbReference type="ChEBI" id="CHEBI:30011"/>
        <dbReference type="EC" id="3.5.1.44"/>
    </reaction>
</comment>
<evidence type="ECO:0000259" key="10">
    <source>
        <dbReference type="PROSITE" id="PS50122"/>
    </source>
</evidence>
<keyword evidence="11" id="KW-0489">Methyltransferase</keyword>
<dbReference type="GO" id="GO:0008168">
    <property type="term" value="F:methyltransferase activity"/>
    <property type="evidence" value="ECO:0007669"/>
    <property type="project" value="UniProtKB-KW"/>
</dbReference>
<dbReference type="Gene3D" id="3.40.50.2300">
    <property type="match status" value="1"/>
</dbReference>
<dbReference type="InterPro" id="IPR011006">
    <property type="entry name" value="CheY-like_superfamily"/>
</dbReference>
<dbReference type="CDD" id="cd16432">
    <property type="entry name" value="CheB_Rec"/>
    <property type="match status" value="1"/>
</dbReference>
<dbReference type="HAMAP" id="MF_00099">
    <property type="entry name" value="CheB_chemtxs"/>
    <property type="match status" value="1"/>
</dbReference>
<protein>
    <recommendedName>
        <fullName evidence="5">Protein-glutamate methylesterase/protein-glutamine glutaminase</fullName>
        <ecNumber evidence="5">3.1.1.61</ecNumber>
        <ecNumber evidence="5">3.5.1.44</ecNumber>
    </recommendedName>
</protein>
<dbReference type="Gene3D" id="3.40.50.180">
    <property type="entry name" value="Methylesterase CheB, C-terminal domain"/>
    <property type="match status" value="1"/>
</dbReference>
<evidence type="ECO:0000256" key="3">
    <source>
        <dbReference type="ARBA" id="ARBA00022801"/>
    </source>
</evidence>
<dbReference type="PROSITE" id="PS50110">
    <property type="entry name" value="RESPONSE_REGULATORY"/>
    <property type="match status" value="1"/>
</dbReference>
<comment type="subcellular location">
    <subcellularLocation>
        <location evidence="5">Cytoplasm</location>
    </subcellularLocation>
</comment>
<dbReference type="PANTHER" id="PTHR42872">
    <property type="entry name" value="PROTEIN-GLUTAMATE METHYLESTERASE/PROTEIN-GLUTAMINE GLUTAMINASE"/>
    <property type="match status" value="1"/>
</dbReference>
<organism evidence="11 12">
    <name type="scientific">Motilibacter deserti</name>
    <dbReference type="NCBI Taxonomy" id="2714956"/>
    <lineage>
        <taxon>Bacteria</taxon>
        <taxon>Bacillati</taxon>
        <taxon>Actinomycetota</taxon>
        <taxon>Actinomycetes</taxon>
        <taxon>Motilibacterales</taxon>
        <taxon>Motilibacteraceae</taxon>
        <taxon>Motilibacter</taxon>
    </lineage>
</organism>
<dbReference type="PANTHER" id="PTHR42872:SF6">
    <property type="entry name" value="PROTEIN-GLUTAMATE METHYLESTERASE_PROTEIN-GLUTAMINE GLUTAMINASE"/>
    <property type="match status" value="1"/>
</dbReference>
<evidence type="ECO:0000259" key="9">
    <source>
        <dbReference type="PROSITE" id="PS50110"/>
    </source>
</evidence>